<evidence type="ECO:0000256" key="1">
    <source>
        <dbReference type="SAM" id="Phobius"/>
    </source>
</evidence>
<feature type="transmembrane region" description="Helical" evidence="1">
    <location>
        <begin position="204"/>
        <end position="230"/>
    </location>
</feature>
<feature type="transmembrane region" description="Helical" evidence="1">
    <location>
        <begin position="85"/>
        <end position="106"/>
    </location>
</feature>
<name>A0A3E0ERP3_9FLAO</name>
<proteinExistence type="predicted"/>
<evidence type="ECO:0000313" key="3">
    <source>
        <dbReference type="Proteomes" id="UP000257136"/>
    </source>
</evidence>
<feature type="transmembrane region" description="Helical" evidence="1">
    <location>
        <begin position="34"/>
        <end position="64"/>
    </location>
</feature>
<evidence type="ECO:0000313" key="2">
    <source>
        <dbReference type="EMBL" id="REH00898.1"/>
    </source>
</evidence>
<feature type="transmembrane region" description="Helical" evidence="1">
    <location>
        <begin position="136"/>
        <end position="154"/>
    </location>
</feature>
<feature type="transmembrane region" description="Helical" evidence="1">
    <location>
        <begin position="161"/>
        <end position="184"/>
    </location>
</feature>
<comment type="caution">
    <text evidence="2">The sequence shown here is derived from an EMBL/GenBank/DDBJ whole genome shotgun (WGS) entry which is preliminary data.</text>
</comment>
<gene>
    <name evidence="2" type="ORF">C8P67_102150</name>
</gene>
<organism evidence="2 3">
    <name type="scientific">Flavobacterium aquicola</name>
    <dbReference type="NCBI Taxonomy" id="1682742"/>
    <lineage>
        <taxon>Bacteria</taxon>
        <taxon>Pseudomonadati</taxon>
        <taxon>Bacteroidota</taxon>
        <taxon>Flavobacteriia</taxon>
        <taxon>Flavobacteriales</taxon>
        <taxon>Flavobacteriaceae</taxon>
        <taxon>Flavobacterium</taxon>
    </lineage>
</organism>
<evidence type="ECO:0008006" key="4">
    <source>
        <dbReference type="Google" id="ProtNLM"/>
    </source>
</evidence>
<accession>A0A3E0ERP3</accession>
<keyword evidence="1" id="KW-0472">Membrane</keyword>
<sequence>MNQTLERLQEIEKNGYQIDFGNIFNHAFENYKKIALYAGSVIVIFSVLFIVFSAFSLLSVVGVTEMTKDLSSEQHKIERLIESNIEAMGIGSIIISCLLSPFQAAFLKMADHADRDENFPVSSLFSFYKLPYLKEIVIATLLISVVTFAQATLFRYIKFEFLGILINYFISFITLLTIPLIIFGNLQAMNAIKHSIQIVLKQPIVLLGLIVVAIIGSLIGFMACCVGLFFTIPFIYSMNYAIYSAIIGIDNTTENE</sequence>
<dbReference type="OrthoDB" id="1331669at2"/>
<protein>
    <recommendedName>
        <fullName evidence="4">Beta-carotene 15,15'-monooxygenase</fullName>
    </recommendedName>
</protein>
<dbReference type="EMBL" id="QUNI01000002">
    <property type="protein sequence ID" value="REH00898.1"/>
    <property type="molecule type" value="Genomic_DNA"/>
</dbReference>
<keyword evidence="3" id="KW-1185">Reference proteome</keyword>
<reference evidence="2 3" key="1">
    <citation type="submission" date="2018-08" db="EMBL/GenBank/DDBJ databases">
        <title>Genomic Encyclopedia of Archaeal and Bacterial Type Strains, Phase II (KMG-II): from individual species to whole genera.</title>
        <authorList>
            <person name="Goeker M."/>
        </authorList>
    </citation>
    <scope>NUCLEOTIDE SEQUENCE [LARGE SCALE GENOMIC DNA]</scope>
    <source>
        <strain evidence="2 3">DSM 100880</strain>
    </source>
</reference>
<dbReference type="AlphaFoldDB" id="A0A3E0ERP3"/>
<dbReference type="RefSeq" id="WP_115810376.1">
    <property type="nucleotide sequence ID" value="NZ_QUNI01000002.1"/>
</dbReference>
<keyword evidence="1" id="KW-0812">Transmembrane</keyword>
<dbReference type="Proteomes" id="UP000257136">
    <property type="component" value="Unassembled WGS sequence"/>
</dbReference>
<keyword evidence="1" id="KW-1133">Transmembrane helix</keyword>